<reference evidence="2" key="1">
    <citation type="journal article" date="2012" name="Nat. Biotechnol.">
        <title>Reference genome sequence of the model plant Setaria.</title>
        <authorList>
            <person name="Bennetzen J.L."/>
            <person name="Schmutz J."/>
            <person name="Wang H."/>
            <person name="Percifield R."/>
            <person name="Hawkins J."/>
            <person name="Pontaroli A.C."/>
            <person name="Estep M."/>
            <person name="Feng L."/>
            <person name="Vaughn J.N."/>
            <person name="Grimwood J."/>
            <person name="Jenkins J."/>
            <person name="Barry K."/>
            <person name="Lindquist E."/>
            <person name="Hellsten U."/>
            <person name="Deshpande S."/>
            <person name="Wang X."/>
            <person name="Wu X."/>
            <person name="Mitros T."/>
            <person name="Triplett J."/>
            <person name="Yang X."/>
            <person name="Ye C.Y."/>
            <person name="Mauro-Herrera M."/>
            <person name="Wang L."/>
            <person name="Li P."/>
            <person name="Sharma M."/>
            <person name="Sharma R."/>
            <person name="Ronald P.C."/>
            <person name="Panaud O."/>
            <person name="Kellogg E.A."/>
            <person name="Brutnell T.P."/>
            <person name="Doust A.N."/>
            <person name="Tuskan G.A."/>
            <person name="Rokhsar D."/>
            <person name="Devos K.M."/>
        </authorList>
    </citation>
    <scope>NUCLEOTIDE SEQUENCE [LARGE SCALE GENOMIC DNA]</scope>
    <source>
        <strain evidence="2">cv. Yugu1</strain>
    </source>
</reference>
<dbReference type="Proteomes" id="UP000004995">
    <property type="component" value="Unassembled WGS sequence"/>
</dbReference>
<sequence>YSACRVYTAMRRRGLYRDGGASHQGLIDGLNH</sequence>
<accession>A0A0Q3PHV2</accession>
<proteinExistence type="predicted"/>
<keyword evidence="2" id="KW-1185">Reference proteome</keyword>
<name>A0A0Q3PHV2_SETIT</name>
<evidence type="ECO:0000313" key="2">
    <source>
        <dbReference type="Proteomes" id="UP000004995"/>
    </source>
</evidence>
<dbReference type="AlphaFoldDB" id="A0A0Q3PHV2"/>
<reference evidence="1" key="2">
    <citation type="submission" date="2018-08" db="UniProtKB">
        <authorList>
            <consortium name="EnsemblPlants"/>
        </authorList>
    </citation>
    <scope>IDENTIFICATION</scope>
    <source>
        <strain evidence="1">Yugu1</strain>
    </source>
</reference>
<evidence type="ECO:0000313" key="1">
    <source>
        <dbReference type="EnsemblPlants" id="KQL05486"/>
    </source>
</evidence>
<dbReference type="Gramene" id="KQL05486">
    <property type="protein sequence ID" value="KQL05486"/>
    <property type="gene ID" value="SETIT_004546mg"/>
</dbReference>
<protein>
    <submittedName>
        <fullName evidence="1">Uncharacterized protein</fullName>
    </submittedName>
</protein>
<dbReference type="eggNOG" id="KOG0304">
    <property type="taxonomic scope" value="Eukaryota"/>
</dbReference>
<organism evidence="1 2">
    <name type="scientific">Setaria italica</name>
    <name type="common">Foxtail millet</name>
    <name type="synonym">Panicum italicum</name>
    <dbReference type="NCBI Taxonomy" id="4555"/>
    <lineage>
        <taxon>Eukaryota</taxon>
        <taxon>Viridiplantae</taxon>
        <taxon>Streptophyta</taxon>
        <taxon>Embryophyta</taxon>
        <taxon>Tracheophyta</taxon>
        <taxon>Spermatophyta</taxon>
        <taxon>Magnoliopsida</taxon>
        <taxon>Liliopsida</taxon>
        <taxon>Poales</taxon>
        <taxon>Poaceae</taxon>
        <taxon>PACMAD clade</taxon>
        <taxon>Panicoideae</taxon>
        <taxon>Panicodae</taxon>
        <taxon>Paniceae</taxon>
        <taxon>Cenchrinae</taxon>
        <taxon>Setaria</taxon>
    </lineage>
</organism>
<dbReference type="EMBL" id="AGNK02003118">
    <property type="status" value="NOT_ANNOTATED_CDS"/>
    <property type="molecule type" value="Genomic_DNA"/>
</dbReference>
<dbReference type="InParanoid" id="A0A0Q3PHV2"/>
<dbReference type="EnsemblPlants" id="KQL05486">
    <property type="protein sequence ID" value="KQL05486"/>
    <property type="gene ID" value="SETIT_004546mg"/>
</dbReference>